<name>A0A1G2P180_9BACT</name>
<evidence type="ECO:0000313" key="2">
    <source>
        <dbReference type="Proteomes" id="UP000177269"/>
    </source>
</evidence>
<reference evidence="1 2" key="1">
    <citation type="journal article" date="2016" name="Nat. Commun.">
        <title>Thousands of microbial genomes shed light on interconnected biogeochemical processes in an aquifer system.</title>
        <authorList>
            <person name="Anantharaman K."/>
            <person name="Brown C.T."/>
            <person name="Hug L.A."/>
            <person name="Sharon I."/>
            <person name="Castelle C.J."/>
            <person name="Probst A.J."/>
            <person name="Thomas B.C."/>
            <person name="Singh A."/>
            <person name="Wilkins M.J."/>
            <person name="Karaoz U."/>
            <person name="Brodie E.L."/>
            <person name="Williams K.H."/>
            <person name="Hubbard S.S."/>
            <person name="Banfield J.F."/>
        </authorList>
    </citation>
    <scope>NUCLEOTIDE SEQUENCE [LARGE SCALE GENOMIC DNA]</scope>
</reference>
<organism evidence="1 2">
    <name type="scientific">Candidatus Taylorbacteria bacterium RIFCSPLOWO2_12_FULL_43_20</name>
    <dbReference type="NCBI Taxonomy" id="1802332"/>
    <lineage>
        <taxon>Bacteria</taxon>
        <taxon>Candidatus Tayloriibacteriota</taxon>
    </lineage>
</organism>
<dbReference type="AlphaFoldDB" id="A0A1G2P180"/>
<proteinExistence type="predicted"/>
<accession>A0A1G2P180</accession>
<evidence type="ECO:0000313" key="1">
    <source>
        <dbReference type="EMBL" id="OHA41372.1"/>
    </source>
</evidence>
<sequence>MLIIYLRAHLQSKRKSMNKNQYLPAEMSKILLQIASFSSAYLDMLPQNTQFSQRIFNISASH</sequence>
<comment type="caution">
    <text evidence="1">The sequence shown here is derived from an EMBL/GenBank/DDBJ whole genome shotgun (WGS) entry which is preliminary data.</text>
</comment>
<dbReference type="EMBL" id="MHSK01000035">
    <property type="protein sequence ID" value="OHA41372.1"/>
    <property type="molecule type" value="Genomic_DNA"/>
</dbReference>
<protein>
    <submittedName>
        <fullName evidence="1">Uncharacterized protein</fullName>
    </submittedName>
</protein>
<gene>
    <name evidence="1" type="ORF">A3G52_04985</name>
</gene>
<dbReference type="Proteomes" id="UP000177269">
    <property type="component" value="Unassembled WGS sequence"/>
</dbReference>